<accession>A0A5B7GW49</accession>
<protein>
    <recommendedName>
        <fullName evidence="3">Peptidase A2 domain-containing protein</fullName>
    </recommendedName>
</protein>
<evidence type="ECO:0000313" key="1">
    <source>
        <dbReference type="EMBL" id="MPC63092.1"/>
    </source>
</evidence>
<dbReference type="AlphaFoldDB" id="A0A5B7GW49"/>
<gene>
    <name evidence="1" type="ORF">E2C01_057186</name>
</gene>
<sequence length="233" mass="26452">MAKKLRLITGQEVTTTQEIDLWLGPKKLEVVQLESVTIELGGGVVVVTPATVFPEWLEPHYDAEDVVLDAHQLRRGKMVQVFRPDGSDLIVRKPAHLLRRVCKNQRSMEPDVLKVKLLRRGKSKAMTLLMDTGAVGMYVSNKRSRLLTKAYKTRWLPKRVALHIGDSCCLRAEPLEEVASNDDDFISGIGLLGKYNAVLDYARHTVTFQVSSQWRKVVMQTRQQDLSTESERR</sequence>
<dbReference type="EMBL" id="VSRR010020405">
    <property type="protein sequence ID" value="MPC63092.1"/>
    <property type="molecule type" value="Genomic_DNA"/>
</dbReference>
<evidence type="ECO:0008006" key="3">
    <source>
        <dbReference type="Google" id="ProtNLM"/>
    </source>
</evidence>
<evidence type="ECO:0000313" key="2">
    <source>
        <dbReference type="Proteomes" id="UP000324222"/>
    </source>
</evidence>
<comment type="caution">
    <text evidence="1">The sequence shown here is derived from an EMBL/GenBank/DDBJ whole genome shotgun (WGS) entry which is preliminary data.</text>
</comment>
<dbReference type="Proteomes" id="UP000324222">
    <property type="component" value="Unassembled WGS sequence"/>
</dbReference>
<keyword evidence="2" id="KW-1185">Reference proteome</keyword>
<proteinExistence type="predicted"/>
<name>A0A5B7GW49_PORTR</name>
<organism evidence="1 2">
    <name type="scientific">Portunus trituberculatus</name>
    <name type="common">Swimming crab</name>
    <name type="synonym">Neptunus trituberculatus</name>
    <dbReference type="NCBI Taxonomy" id="210409"/>
    <lineage>
        <taxon>Eukaryota</taxon>
        <taxon>Metazoa</taxon>
        <taxon>Ecdysozoa</taxon>
        <taxon>Arthropoda</taxon>
        <taxon>Crustacea</taxon>
        <taxon>Multicrustacea</taxon>
        <taxon>Malacostraca</taxon>
        <taxon>Eumalacostraca</taxon>
        <taxon>Eucarida</taxon>
        <taxon>Decapoda</taxon>
        <taxon>Pleocyemata</taxon>
        <taxon>Brachyura</taxon>
        <taxon>Eubrachyura</taxon>
        <taxon>Portunoidea</taxon>
        <taxon>Portunidae</taxon>
        <taxon>Portuninae</taxon>
        <taxon>Portunus</taxon>
    </lineage>
</organism>
<reference evidence="1 2" key="1">
    <citation type="submission" date="2019-05" db="EMBL/GenBank/DDBJ databases">
        <title>Another draft genome of Portunus trituberculatus and its Hox gene families provides insights of decapod evolution.</title>
        <authorList>
            <person name="Jeong J.-H."/>
            <person name="Song I."/>
            <person name="Kim S."/>
            <person name="Choi T."/>
            <person name="Kim D."/>
            <person name="Ryu S."/>
            <person name="Kim W."/>
        </authorList>
    </citation>
    <scope>NUCLEOTIDE SEQUENCE [LARGE SCALE GENOMIC DNA]</scope>
    <source>
        <tissue evidence="1">Muscle</tissue>
    </source>
</reference>